<comment type="caution">
    <text evidence="2">The sequence shown here is derived from an EMBL/GenBank/DDBJ whole genome shotgun (WGS) entry which is preliminary data.</text>
</comment>
<evidence type="ECO:0000313" key="3">
    <source>
        <dbReference type="Proteomes" id="UP000722485"/>
    </source>
</evidence>
<keyword evidence="3" id="KW-1185">Reference proteome</keyword>
<dbReference type="EMBL" id="JAANBB010000513">
    <property type="protein sequence ID" value="KAF7540792.1"/>
    <property type="molecule type" value="Genomic_DNA"/>
</dbReference>
<dbReference type="Proteomes" id="UP000722485">
    <property type="component" value="Unassembled WGS sequence"/>
</dbReference>
<name>A0A9P5GZP9_9HYPO</name>
<accession>A0A9P5GZP9</accession>
<evidence type="ECO:0000313" key="2">
    <source>
        <dbReference type="EMBL" id="KAF7540792.1"/>
    </source>
</evidence>
<proteinExistence type="predicted"/>
<protein>
    <submittedName>
        <fullName evidence="2">Uncharacterized protein</fullName>
    </submittedName>
</protein>
<evidence type="ECO:0000256" key="1">
    <source>
        <dbReference type="SAM" id="MobiDB-lite"/>
    </source>
</evidence>
<feature type="compositionally biased region" description="Basic and acidic residues" evidence="1">
    <location>
        <begin position="7"/>
        <end position="19"/>
    </location>
</feature>
<sequence>MASSSKSGEEPEGSKRASDFHNSMLGMPGYADDTMFFVVRYVMSQKLRECDAEEFEKYSTELNILWSEAQPEAPEEDASRHERLQELKQQALEKIKDYPDLVRDFDRFTTNSQAVSKILGDMRPRK</sequence>
<dbReference type="OrthoDB" id="4996232at2759"/>
<dbReference type="AlphaFoldDB" id="A0A9P5GZP9"/>
<reference evidence="2" key="1">
    <citation type="submission" date="2020-03" db="EMBL/GenBank/DDBJ databases">
        <title>Draft Genome Sequence of Cylindrodendrum hubeiense.</title>
        <authorList>
            <person name="Buettner E."/>
            <person name="Kellner H."/>
        </authorList>
    </citation>
    <scope>NUCLEOTIDE SEQUENCE</scope>
    <source>
        <strain evidence="2">IHI 201604</strain>
    </source>
</reference>
<feature type="region of interest" description="Disordered" evidence="1">
    <location>
        <begin position="1"/>
        <end position="21"/>
    </location>
</feature>
<gene>
    <name evidence="2" type="ORF">G7Z17_g12097</name>
</gene>
<organism evidence="2 3">
    <name type="scientific">Cylindrodendrum hubeiense</name>
    <dbReference type="NCBI Taxonomy" id="595255"/>
    <lineage>
        <taxon>Eukaryota</taxon>
        <taxon>Fungi</taxon>
        <taxon>Dikarya</taxon>
        <taxon>Ascomycota</taxon>
        <taxon>Pezizomycotina</taxon>
        <taxon>Sordariomycetes</taxon>
        <taxon>Hypocreomycetidae</taxon>
        <taxon>Hypocreales</taxon>
        <taxon>Nectriaceae</taxon>
        <taxon>Cylindrodendrum</taxon>
    </lineage>
</organism>